<keyword evidence="2" id="KW-0418">Kinase</keyword>
<reference evidence="2 4" key="1">
    <citation type="journal article" date="2014" name="BMC Genomics">
        <title>Genome sequence of Anopheles sinensis provides insight into genetics basis of mosquito competence for malaria parasites.</title>
        <authorList>
            <person name="Zhou D."/>
            <person name="Zhang D."/>
            <person name="Ding G."/>
            <person name="Shi L."/>
            <person name="Hou Q."/>
            <person name="Ye Y."/>
            <person name="Xu Y."/>
            <person name="Zhou H."/>
            <person name="Xiong C."/>
            <person name="Li S."/>
            <person name="Yu J."/>
            <person name="Hong S."/>
            <person name="Yu X."/>
            <person name="Zou P."/>
            <person name="Chen C."/>
            <person name="Chang X."/>
            <person name="Wang W."/>
            <person name="Lv Y."/>
            <person name="Sun Y."/>
            <person name="Ma L."/>
            <person name="Shen B."/>
            <person name="Zhu C."/>
        </authorList>
    </citation>
    <scope>NUCLEOTIDE SEQUENCE [LARGE SCALE GENOMIC DNA]</scope>
</reference>
<protein>
    <submittedName>
        <fullName evidence="2 3">Thiamine-phosphate kinase</fullName>
    </submittedName>
</protein>
<keyword evidence="4" id="KW-1185">Reference proteome</keyword>
<reference evidence="3" key="2">
    <citation type="submission" date="2020-05" db="UniProtKB">
        <authorList>
            <consortium name="EnsemblMetazoa"/>
        </authorList>
    </citation>
    <scope>IDENTIFICATION</scope>
</reference>
<evidence type="ECO:0000313" key="3">
    <source>
        <dbReference type="EnsemblMetazoa" id="ASIC011774-PA"/>
    </source>
</evidence>
<dbReference type="VEuPathDB" id="VectorBase:ASIC011774"/>
<evidence type="ECO:0000256" key="1">
    <source>
        <dbReference type="SAM" id="MobiDB-lite"/>
    </source>
</evidence>
<dbReference type="EMBL" id="ATLV01019208">
    <property type="status" value="NOT_ANNOTATED_CDS"/>
    <property type="molecule type" value="Genomic_DNA"/>
</dbReference>
<dbReference type="EMBL" id="KE525264">
    <property type="protein sequence ID" value="KFB43947.1"/>
    <property type="molecule type" value="Genomic_DNA"/>
</dbReference>
<gene>
    <name evidence="2" type="ORF">ZHAS_00011774</name>
</gene>
<feature type="region of interest" description="Disordered" evidence="1">
    <location>
        <begin position="1"/>
        <end position="55"/>
    </location>
</feature>
<dbReference type="Proteomes" id="UP000030765">
    <property type="component" value="Unassembled WGS sequence"/>
</dbReference>
<organism evidence="2">
    <name type="scientific">Anopheles sinensis</name>
    <name type="common">Mosquito</name>
    <dbReference type="NCBI Taxonomy" id="74873"/>
    <lineage>
        <taxon>Eukaryota</taxon>
        <taxon>Metazoa</taxon>
        <taxon>Ecdysozoa</taxon>
        <taxon>Arthropoda</taxon>
        <taxon>Hexapoda</taxon>
        <taxon>Insecta</taxon>
        <taxon>Pterygota</taxon>
        <taxon>Neoptera</taxon>
        <taxon>Endopterygota</taxon>
        <taxon>Diptera</taxon>
        <taxon>Nematocera</taxon>
        <taxon>Culicoidea</taxon>
        <taxon>Culicidae</taxon>
        <taxon>Anophelinae</taxon>
        <taxon>Anopheles</taxon>
    </lineage>
</organism>
<keyword evidence="2" id="KW-0808">Transferase</keyword>
<sequence>MAKRHRPPRQDKSYALAGHSSTEPVNRQPFGGVWRNRETTLQTTTPPRRCIPPLKTTARGRTKLGRFVTRQALKSFTGGVARRRLPVCGMLVNVVAGDKDEKDENESLLCVHVTVHCLRWAPAMVD</sequence>
<name>A0A084W153_ANOSI</name>
<proteinExistence type="predicted"/>
<dbReference type="EnsemblMetazoa" id="ASIC011774-RA">
    <property type="protein sequence ID" value="ASIC011774-PA"/>
    <property type="gene ID" value="ASIC011774"/>
</dbReference>
<accession>A0A084W153</accession>
<dbReference type="AlphaFoldDB" id="A0A084W153"/>
<evidence type="ECO:0000313" key="4">
    <source>
        <dbReference type="Proteomes" id="UP000030765"/>
    </source>
</evidence>
<dbReference type="GO" id="GO:0016301">
    <property type="term" value="F:kinase activity"/>
    <property type="evidence" value="ECO:0007669"/>
    <property type="project" value="UniProtKB-KW"/>
</dbReference>
<evidence type="ECO:0000313" key="2">
    <source>
        <dbReference type="EMBL" id="KFB43947.1"/>
    </source>
</evidence>